<evidence type="ECO:0008006" key="3">
    <source>
        <dbReference type="Google" id="ProtNLM"/>
    </source>
</evidence>
<dbReference type="Gene3D" id="3.30.420.40">
    <property type="match status" value="2"/>
</dbReference>
<organism evidence="1 2">
    <name type="scientific">Lucifera butyrica</name>
    <dbReference type="NCBI Taxonomy" id="1351585"/>
    <lineage>
        <taxon>Bacteria</taxon>
        <taxon>Bacillati</taxon>
        <taxon>Bacillota</taxon>
        <taxon>Negativicutes</taxon>
        <taxon>Veillonellales</taxon>
        <taxon>Veillonellaceae</taxon>
        <taxon>Lucifera</taxon>
    </lineage>
</organism>
<keyword evidence="2" id="KW-1185">Reference proteome</keyword>
<dbReference type="Gene3D" id="3.90.640.10">
    <property type="entry name" value="Actin, Chain A, domain 4"/>
    <property type="match status" value="1"/>
</dbReference>
<accession>A0A498R8K3</accession>
<dbReference type="RefSeq" id="WP_122629847.1">
    <property type="nucleotide sequence ID" value="NZ_UPPP01000105.1"/>
</dbReference>
<dbReference type="Proteomes" id="UP000277811">
    <property type="component" value="Unassembled WGS sequence"/>
</dbReference>
<dbReference type="EMBL" id="UPPP01000105">
    <property type="protein sequence ID" value="VBB09026.1"/>
    <property type="molecule type" value="Genomic_DNA"/>
</dbReference>
<protein>
    <recommendedName>
        <fullName evidence="3">Molecular chaperone</fullName>
    </recommendedName>
</protein>
<sequence>MSSYTYRLYKDNETTSPARPSISYARKELELMTTHQLREICIKEKLVKSMLGTLERYELIELIMHYRGAAEHLLITGFLPDGYERLENLTARLDQHTGGSQGIQHPSRIVVYEGLDTDKYDRYVITAPGILEESNVLLVSGDKELCAVFNLKADKNMPGRFFLTRQKELPVRESQHKNYSLLYFGKRESELLYTIYHDETALLPKQMRCYKLPLLNFEIRQTAETAQTLAIDFGTTNTTAGLYLDRELYSAIDKGGAEENLLKPDEVNLVEVFQETKTGELLTPLIPTVVGVWNISDEAGTIEYIFGHEAVKMARANYIHEGFCVFFDIKRWIRDYERQEEITDRHGRRSFIQRKEIIKAFLNYVIEVAEQRFKCRFKTVHLSSPVKEKQRFLELFGEILAPWRLETENMLDEGAAVLFNTISGFIENNSGRPMDKEEYQALVIDCGGGTTDLSSCVFSIESRRISYKIDIETTYENGDTDFGGNNLTFRIMQYLKILLAEQLQSGQAIKARELLAALAGDVYRQVDKEGIAAVYKTLDELYARTETLIPTCFKNYESGSPKEYFKVKSNFYFLFQLAEEIKTEIFAGLRYQRVILDSEEKFQAQNNDKVIPIGRWRLSIYEAGLLKTIRDIPLITISVYDVNLLLQADIYEIVRKFIEEPYNKGLLMDYNIIKLTGQSCKIGLFKDALKEFIPGKVIEFGGREGMDGQELKLACLKGAIKYLKAKKGGYAEVTMRHRPAVLPYLITADTHTGEEKILIAKLDDRNTAGHISRFVEGVALKLRLKDVNGQERFTYVYDNRREDFRPVTYADIQAQYGTAIIQDETDNIINNEVKYFVWPRESHWGFVVVPVLRQDGSLYLGREEFFSFENDLWETNFFDGLK</sequence>
<dbReference type="OrthoDB" id="9760742at2"/>
<proteinExistence type="predicted"/>
<dbReference type="SUPFAM" id="SSF53067">
    <property type="entry name" value="Actin-like ATPase domain"/>
    <property type="match status" value="2"/>
</dbReference>
<gene>
    <name evidence="1" type="ORF">LUCI_4312</name>
</gene>
<dbReference type="InterPro" id="IPR043129">
    <property type="entry name" value="ATPase_NBD"/>
</dbReference>
<dbReference type="AlphaFoldDB" id="A0A498R8K3"/>
<evidence type="ECO:0000313" key="1">
    <source>
        <dbReference type="EMBL" id="VBB09026.1"/>
    </source>
</evidence>
<evidence type="ECO:0000313" key="2">
    <source>
        <dbReference type="Proteomes" id="UP000277811"/>
    </source>
</evidence>
<name>A0A498R8K3_9FIRM</name>
<reference evidence="1 2" key="1">
    <citation type="submission" date="2018-06" db="EMBL/GenBank/DDBJ databases">
        <authorList>
            <person name="Strepis N."/>
        </authorList>
    </citation>
    <scope>NUCLEOTIDE SEQUENCE [LARGE SCALE GENOMIC DNA]</scope>
    <source>
        <strain evidence="1">LUCI</strain>
    </source>
</reference>